<reference evidence="1 2" key="1">
    <citation type="submission" date="2018-10" db="EMBL/GenBank/DDBJ databases">
        <title>A high-quality apple genome assembly.</title>
        <authorList>
            <person name="Hu J."/>
        </authorList>
    </citation>
    <scope>NUCLEOTIDE SEQUENCE [LARGE SCALE GENOMIC DNA]</scope>
    <source>
        <strain evidence="2">cv. HFTH1</strain>
        <tissue evidence="1">Young leaf</tissue>
    </source>
</reference>
<protein>
    <submittedName>
        <fullName evidence="1">Uncharacterized protein</fullName>
    </submittedName>
</protein>
<name>A0A498KHZ6_MALDO</name>
<keyword evidence="2" id="KW-1185">Reference proteome</keyword>
<dbReference type="EMBL" id="RDQH01000328">
    <property type="protein sequence ID" value="RXI07318.1"/>
    <property type="molecule type" value="Genomic_DNA"/>
</dbReference>
<gene>
    <name evidence="1" type="ORF">DVH24_026454</name>
</gene>
<comment type="caution">
    <text evidence="1">The sequence shown here is derived from an EMBL/GenBank/DDBJ whole genome shotgun (WGS) entry which is preliminary data.</text>
</comment>
<evidence type="ECO:0000313" key="2">
    <source>
        <dbReference type="Proteomes" id="UP000290289"/>
    </source>
</evidence>
<dbReference type="Proteomes" id="UP000290289">
    <property type="component" value="Chromosome 2"/>
</dbReference>
<sequence>MMALQDSSPSMSNIGQLALALEITGVSITHIRCRANQVDQRLARYGLLNGFTSTCLKSS</sequence>
<proteinExistence type="predicted"/>
<organism evidence="1 2">
    <name type="scientific">Malus domestica</name>
    <name type="common">Apple</name>
    <name type="synonym">Pyrus malus</name>
    <dbReference type="NCBI Taxonomy" id="3750"/>
    <lineage>
        <taxon>Eukaryota</taxon>
        <taxon>Viridiplantae</taxon>
        <taxon>Streptophyta</taxon>
        <taxon>Embryophyta</taxon>
        <taxon>Tracheophyta</taxon>
        <taxon>Spermatophyta</taxon>
        <taxon>Magnoliopsida</taxon>
        <taxon>eudicotyledons</taxon>
        <taxon>Gunneridae</taxon>
        <taxon>Pentapetalae</taxon>
        <taxon>rosids</taxon>
        <taxon>fabids</taxon>
        <taxon>Rosales</taxon>
        <taxon>Rosaceae</taxon>
        <taxon>Amygdaloideae</taxon>
        <taxon>Maleae</taxon>
        <taxon>Malus</taxon>
    </lineage>
</organism>
<accession>A0A498KHZ6</accession>
<evidence type="ECO:0000313" key="1">
    <source>
        <dbReference type="EMBL" id="RXI07318.1"/>
    </source>
</evidence>
<dbReference type="AlphaFoldDB" id="A0A498KHZ6"/>